<protein>
    <submittedName>
        <fullName evidence="2">Uncharacterized protein</fullName>
    </submittedName>
</protein>
<evidence type="ECO:0000256" key="1">
    <source>
        <dbReference type="SAM" id="MobiDB-lite"/>
    </source>
</evidence>
<accession>A0A507QUK5</accession>
<dbReference type="AlphaFoldDB" id="A0A507QUK5"/>
<keyword evidence="3" id="KW-1185">Reference proteome</keyword>
<organism evidence="2 3">
    <name type="scientific">Monascus purpureus</name>
    <name type="common">Red mold</name>
    <name type="synonym">Monascus anka</name>
    <dbReference type="NCBI Taxonomy" id="5098"/>
    <lineage>
        <taxon>Eukaryota</taxon>
        <taxon>Fungi</taxon>
        <taxon>Dikarya</taxon>
        <taxon>Ascomycota</taxon>
        <taxon>Pezizomycotina</taxon>
        <taxon>Eurotiomycetes</taxon>
        <taxon>Eurotiomycetidae</taxon>
        <taxon>Eurotiales</taxon>
        <taxon>Aspergillaceae</taxon>
        <taxon>Monascus</taxon>
    </lineage>
</organism>
<dbReference type="Proteomes" id="UP000319663">
    <property type="component" value="Unassembled WGS sequence"/>
</dbReference>
<reference evidence="2 3" key="1">
    <citation type="submission" date="2019-06" db="EMBL/GenBank/DDBJ databases">
        <title>Wine fermentation using esterase from Monascus purpureus.</title>
        <authorList>
            <person name="Geng C."/>
            <person name="Zhang Y."/>
        </authorList>
    </citation>
    <scope>NUCLEOTIDE SEQUENCE [LARGE SCALE GENOMIC DNA]</scope>
    <source>
        <strain evidence="2">HQ1</strain>
    </source>
</reference>
<feature type="region of interest" description="Disordered" evidence="1">
    <location>
        <begin position="1"/>
        <end position="33"/>
    </location>
</feature>
<gene>
    <name evidence="2" type="ORF">MPDQ_007917</name>
</gene>
<comment type="caution">
    <text evidence="2">The sequence shown here is derived from an EMBL/GenBank/DDBJ whole genome shotgun (WGS) entry which is preliminary data.</text>
</comment>
<dbReference type="EMBL" id="VIFY01000090">
    <property type="protein sequence ID" value="TQB70996.1"/>
    <property type="molecule type" value="Genomic_DNA"/>
</dbReference>
<name>A0A507QUK5_MONPU</name>
<sequence>MSCEETRFNLDISSDTAKQVQERGDEVAGPDEEELMTKTGREFQKKKEENRNFPKADIIDAKPIGEGLTAFPQRLSSHESMGRTQHGFSPVGLGAYSNDDAEVNNLALGIRLARNDLDSPHSPAEVLSFLLERKKSPSDAVTDVEDWVVKANEAESTRRLIT</sequence>
<proteinExistence type="predicted"/>
<evidence type="ECO:0000313" key="2">
    <source>
        <dbReference type="EMBL" id="TQB70996.1"/>
    </source>
</evidence>
<evidence type="ECO:0000313" key="3">
    <source>
        <dbReference type="Proteomes" id="UP000319663"/>
    </source>
</evidence>